<dbReference type="Proteomes" id="UP001460270">
    <property type="component" value="Unassembled WGS sequence"/>
</dbReference>
<dbReference type="InterPro" id="IPR000742">
    <property type="entry name" value="EGF"/>
</dbReference>
<proteinExistence type="predicted"/>
<dbReference type="AlphaFoldDB" id="A0AAW0NHI4"/>
<evidence type="ECO:0000313" key="8">
    <source>
        <dbReference type="Proteomes" id="UP001460270"/>
    </source>
</evidence>
<keyword evidence="4" id="KW-0472">Membrane</keyword>
<comment type="caution">
    <text evidence="7">The sequence shown here is derived from an EMBL/GenBank/DDBJ whole genome shotgun (WGS) entry which is preliminary data.</text>
</comment>
<feature type="signal peptide" evidence="5">
    <location>
        <begin position="1"/>
        <end position="21"/>
    </location>
</feature>
<evidence type="ECO:0000256" key="1">
    <source>
        <dbReference type="ARBA" id="ARBA00022536"/>
    </source>
</evidence>
<dbReference type="PROSITE" id="PS00022">
    <property type="entry name" value="EGF_1"/>
    <property type="match status" value="1"/>
</dbReference>
<feature type="disulfide bond" evidence="3">
    <location>
        <begin position="86"/>
        <end position="95"/>
    </location>
</feature>
<feature type="domain" description="EGF-like" evidence="6">
    <location>
        <begin position="56"/>
        <end position="96"/>
    </location>
</feature>
<dbReference type="GO" id="GO:0008284">
    <property type="term" value="P:positive regulation of cell population proliferation"/>
    <property type="evidence" value="ECO:0007669"/>
    <property type="project" value="TreeGrafter"/>
</dbReference>
<evidence type="ECO:0000256" key="2">
    <source>
        <dbReference type="ARBA" id="ARBA00023157"/>
    </source>
</evidence>
<organism evidence="7 8">
    <name type="scientific">Mugilogobius chulae</name>
    <name type="common">yellowstripe goby</name>
    <dbReference type="NCBI Taxonomy" id="88201"/>
    <lineage>
        <taxon>Eukaryota</taxon>
        <taxon>Metazoa</taxon>
        <taxon>Chordata</taxon>
        <taxon>Craniata</taxon>
        <taxon>Vertebrata</taxon>
        <taxon>Euteleostomi</taxon>
        <taxon>Actinopterygii</taxon>
        <taxon>Neopterygii</taxon>
        <taxon>Teleostei</taxon>
        <taxon>Neoteleostei</taxon>
        <taxon>Acanthomorphata</taxon>
        <taxon>Gobiaria</taxon>
        <taxon>Gobiiformes</taxon>
        <taxon>Gobioidei</taxon>
        <taxon>Gobiidae</taxon>
        <taxon>Gobionellinae</taxon>
        <taxon>Mugilogobius</taxon>
    </lineage>
</organism>
<evidence type="ECO:0000256" key="3">
    <source>
        <dbReference type="PROSITE-ProRule" id="PRU00076"/>
    </source>
</evidence>
<dbReference type="PRINTS" id="PR00009">
    <property type="entry name" value="EGFTGF"/>
</dbReference>
<name>A0AAW0NHI4_9GOBI</name>
<dbReference type="GO" id="GO:0005615">
    <property type="term" value="C:extracellular space"/>
    <property type="evidence" value="ECO:0007669"/>
    <property type="project" value="TreeGrafter"/>
</dbReference>
<dbReference type="PANTHER" id="PTHR10740:SF3">
    <property type="entry name" value="PROBETACELLULIN"/>
    <property type="match status" value="1"/>
</dbReference>
<dbReference type="PROSITE" id="PS50026">
    <property type="entry name" value="EGF_3"/>
    <property type="match status" value="1"/>
</dbReference>
<dbReference type="EMBL" id="JBBPFD010000015">
    <property type="protein sequence ID" value="KAK7896506.1"/>
    <property type="molecule type" value="Genomic_DNA"/>
</dbReference>
<dbReference type="GO" id="GO:0005154">
    <property type="term" value="F:epidermal growth factor receptor binding"/>
    <property type="evidence" value="ECO:0007669"/>
    <property type="project" value="TreeGrafter"/>
</dbReference>
<keyword evidence="1 3" id="KW-0245">EGF-like domain</keyword>
<reference evidence="8" key="1">
    <citation type="submission" date="2024-04" db="EMBL/GenBank/DDBJ databases">
        <title>Salinicola lusitanus LLJ914,a marine bacterium isolated from the Okinawa Trough.</title>
        <authorList>
            <person name="Li J."/>
        </authorList>
    </citation>
    <scope>NUCLEOTIDE SEQUENCE [LARGE SCALE GENOMIC DNA]</scope>
</reference>
<feature type="chain" id="PRO_5043474724" description="EGF-like domain-containing protein" evidence="5">
    <location>
        <begin position="22"/>
        <end position="178"/>
    </location>
</feature>
<evidence type="ECO:0000256" key="4">
    <source>
        <dbReference type="SAM" id="Phobius"/>
    </source>
</evidence>
<dbReference type="Gene3D" id="2.10.25.10">
    <property type="entry name" value="Laminin"/>
    <property type="match status" value="1"/>
</dbReference>
<keyword evidence="4" id="KW-0812">Transmembrane</keyword>
<keyword evidence="8" id="KW-1185">Reference proteome</keyword>
<protein>
    <recommendedName>
        <fullName evidence="6">EGF-like domain-containing protein</fullName>
    </recommendedName>
</protein>
<comment type="caution">
    <text evidence="3">Lacks conserved residue(s) required for the propagation of feature annotation.</text>
</comment>
<gene>
    <name evidence="7" type="ORF">WMY93_021831</name>
</gene>
<dbReference type="SUPFAM" id="SSF57196">
    <property type="entry name" value="EGF/Laminin"/>
    <property type="match status" value="1"/>
</dbReference>
<keyword evidence="5" id="KW-0732">Signal</keyword>
<dbReference type="PROSITE" id="PS01186">
    <property type="entry name" value="EGF_2"/>
    <property type="match status" value="1"/>
</dbReference>
<feature type="transmembrane region" description="Helical" evidence="4">
    <location>
        <begin position="110"/>
        <end position="133"/>
    </location>
</feature>
<dbReference type="PANTHER" id="PTHR10740">
    <property type="entry name" value="TRANSFORMING GROWTH FACTOR ALPHA"/>
    <property type="match status" value="1"/>
</dbReference>
<keyword evidence="4" id="KW-1133">Transmembrane helix</keyword>
<keyword evidence="2 3" id="KW-1015">Disulfide bond</keyword>
<dbReference type="GO" id="GO:0007173">
    <property type="term" value="P:epidermal growth factor receptor signaling pathway"/>
    <property type="evidence" value="ECO:0007669"/>
    <property type="project" value="TreeGrafter"/>
</dbReference>
<dbReference type="GO" id="GO:0008083">
    <property type="term" value="F:growth factor activity"/>
    <property type="evidence" value="ECO:0007669"/>
    <property type="project" value="TreeGrafter"/>
</dbReference>
<dbReference type="GO" id="GO:0045840">
    <property type="term" value="P:positive regulation of mitotic nuclear division"/>
    <property type="evidence" value="ECO:0007669"/>
    <property type="project" value="TreeGrafter"/>
</dbReference>
<evidence type="ECO:0000256" key="5">
    <source>
        <dbReference type="SAM" id="SignalP"/>
    </source>
</evidence>
<accession>A0AAW0NHI4</accession>
<sequence>MAKVYSFCVGVLTGLVLCAEAVRNTTEGLSANATECGRHGNEDNCTDTETGQWNGHFSACPEKLSYYCIHGDCRYIKEMDVASCRCHPGYLGSRCELLDFDWRRGERQTIIITCAVGGLVLLILFIIFICCFSHRRGKLCRQKSRNEPKNGTEKLHLEATSTLIPDSTEQPSYTTNSV</sequence>
<evidence type="ECO:0000259" key="6">
    <source>
        <dbReference type="PROSITE" id="PS50026"/>
    </source>
</evidence>
<evidence type="ECO:0000313" key="7">
    <source>
        <dbReference type="EMBL" id="KAK7896506.1"/>
    </source>
</evidence>